<dbReference type="InterPro" id="IPR009003">
    <property type="entry name" value="Peptidase_S1_PA"/>
</dbReference>
<dbReference type="PANTHER" id="PTHR43019">
    <property type="entry name" value="SERINE ENDOPROTEASE DEGS"/>
    <property type="match status" value="1"/>
</dbReference>
<feature type="transmembrane region" description="Helical" evidence="5">
    <location>
        <begin position="6"/>
        <end position="25"/>
    </location>
</feature>
<keyword evidence="7" id="KW-1185">Reference proteome</keyword>
<dbReference type="SUPFAM" id="SSF50494">
    <property type="entry name" value="Trypsin-like serine proteases"/>
    <property type="match status" value="1"/>
</dbReference>
<evidence type="ECO:0000256" key="2">
    <source>
        <dbReference type="ARBA" id="ARBA00022692"/>
    </source>
</evidence>
<evidence type="ECO:0000313" key="6">
    <source>
        <dbReference type="EMBL" id="GMA27606.1"/>
    </source>
</evidence>
<dbReference type="GO" id="GO:0009403">
    <property type="term" value="P:toxin biosynthetic process"/>
    <property type="evidence" value="ECO:0007669"/>
    <property type="project" value="InterPro"/>
</dbReference>
<keyword evidence="2 5" id="KW-0812">Transmembrane</keyword>
<dbReference type="GO" id="GO:0004252">
    <property type="term" value="F:serine-type endopeptidase activity"/>
    <property type="evidence" value="ECO:0007669"/>
    <property type="project" value="InterPro"/>
</dbReference>
<keyword evidence="4 5" id="KW-0472">Membrane</keyword>
<feature type="transmembrane region" description="Helical" evidence="5">
    <location>
        <begin position="32"/>
        <end position="53"/>
    </location>
</feature>
<proteinExistence type="predicted"/>
<dbReference type="Proteomes" id="UP001157160">
    <property type="component" value="Unassembled WGS sequence"/>
</dbReference>
<dbReference type="Pfam" id="PF02674">
    <property type="entry name" value="Colicin_V"/>
    <property type="match status" value="1"/>
</dbReference>
<evidence type="ECO:0000313" key="7">
    <source>
        <dbReference type="Proteomes" id="UP001157160"/>
    </source>
</evidence>
<evidence type="ECO:0000256" key="4">
    <source>
        <dbReference type="ARBA" id="ARBA00023136"/>
    </source>
</evidence>
<feature type="transmembrane region" description="Helical" evidence="5">
    <location>
        <begin position="65"/>
        <end position="91"/>
    </location>
</feature>
<dbReference type="NCBIfam" id="NF033740">
    <property type="entry name" value="MarP_fam_protase"/>
    <property type="match status" value="1"/>
</dbReference>
<dbReference type="PRINTS" id="PR00834">
    <property type="entry name" value="PROTEASES2C"/>
</dbReference>
<name>A0AA37UMM5_9MICO</name>
<accession>A0AA37UMM5</accession>
<sequence>MFELGAVADVVIVLLLVSALVAGVRRGLLSSLGLWAGLVAGAIAAYWAVPIVIAAVPSAVWRGPAAVLAAIVLLGVGSSLGEGIGRLLGGVADKVGLRWFERLLGGAAGVVVGALAASLLTATVVPLGVPVVSSALGASSVVRTIDGLTPAPVAGALARVRTAILDGQLPELGELFGGLDGQDVPEVDAGSAALRASGESVARITGIAYSCGRSVSGTGFIVAEDRIVTNAHVVAGVDDPVVELPGEAALPGRVVYFDPVDDLAVIAVDGLQGEPLPIAGDLAVGEQAVVQGYPYGGPFSTVGAEVVAVGDVPVPDIYGGASEPRGVSALATDVYPGNSGGPLLSTDGEVVGVIFARGADGQQIGYATTVEEASDVLTGAAGWTSPVATGACAA</sequence>
<reference evidence="6 7" key="1">
    <citation type="journal article" date="2014" name="Int. J. Syst. Evol. Microbiol.">
        <title>Complete genome sequence of Corynebacterium casei LMG S-19264T (=DSM 44701T), isolated from a smear-ripened cheese.</title>
        <authorList>
            <consortium name="US DOE Joint Genome Institute (JGI-PGF)"/>
            <person name="Walter F."/>
            <person name="Albersmeier A."/>
            <person name="Kalinowski J."/>
            <person name="Ruckert C."/>
        </authorList>
    </citation>
    <scope>NUCLEOTIDE SEQUENCE [LARGE SCALE GENOMIC DNA]</scope>
    <source>
        <strain evidence="6 7">NBRC 112289</strain>
    </source>
</reference>
<comment type="caution">
    <text evidence="6">The sequence shown here is derived from an EMBL/GenBank/DDBJ whole genome shotgun (WGS) entry which is preliminary data.</text>
</comment>
<evidence type="ECO:0000256" key="3">
    <source>
        <dbReference type="ARBA" id="ARBA00022989"/>
    </source>
</evidence>
<evidence type="ECO:0000256" key="5">
    <source>
        <dbReference type="SAM" id="Phobius"/>
    </source>
</evidence>
<organism evidence="6 7">
    <name type="scientific">Arenivirga flava</name>
    <dbReference type="NCBI Taxonomy" id="1930060"/>
    <lineage>
        <taxon>Bacteria</taxon>
        <taxon>Bacillati</taxon>
        <taxon>Actinomycetota</taxon>
        <taxon>Actinomycetes</taxon>
        <taxon>Micrococcales</taxon>
        <taxon>Microbacteriaceae</taxon>
        <taxon>Arenivirga</taxon>
    </lineage>
</organism>
<dbReference type="EMBL" id="BSUL01000001">
    <property type="protein sequence ID" value="GMA27606.1"/>
    <property type="molecule type" value="Genomic_DNA"/>
</dbReference>
<dbReference type="AlphaFoldDB" id="A0AA37UMM5"/>
<dbReference type="GO" id="GO:0006508">
    <property type="term" value="P:proteolysis"/>
    <property type="evidence" value="ECO:0007669"/>
    <property type="project" value="UniProtKB-KW"/>
</dbReference>
<dbReference type="RefSeq" id="WP_284230337.1">
    <property type="nucleotide sequence ID" value="NZ_BSUL01000001.1"/>
</dbReference>
<dbReference type="Gene3D" id="2.40.10.10">
    <property type="entry name" value="Trypsin-like serine proteases"/>
    <property type="match status" value="2"/>
</dbReference>
<gene>
    <name evidence="6" type="ORF">GCM10025874_08590</name>
</gene>
<dbReference type="InterPro" id="IPR001940">
    <property type="entry name" value="Peptidase_S1C"/>
</dbReference>
<dbReference type="Pfam" id="PF13365">
    <property type="entry name" value="Trypsin_2"/>
    <property type="match status" value="1"/>
</dbReference>
<protein>
    <submittedName>
        <fullName evidence="6">Serine protease</fullName>
    </submittedName>
</protein>
<dbReference type="InterPro" id="IPR047680">
    <property type="entry name" value="MarP-like"/>
</dbReference>
<dbReference type="GO" id="GO:0016020">
    <property type="term" value="C:membrane"/>
    <property type="evidence" value="ECO:0007669"/>
    <property type="project" value="UniProtKB-SubCell"/>
</dbReference>
<keyword evidence="3 5" id="KW-1133">Transmembrane helix</keyword>
<dbReference type="InterPro" id="IPR043504">
    <property type="entry name" value="Peptidase_S1_PA_chymotrypsin"/>
</dbReference>
<feature type="transmembrane region" description="Helical" evidence="5">
    <location>
        <begin position="103"/>
        <end position="129"/>
    </location>
</feature>
<keyword evidence="6" id="KW-0645">Protease</keyword>
<comment type="subcellular location">
    <subcellularLocation>
        <location evidence="1">Membrane</location>
        <topology evidence="1">Multi-pass membrane protein</topology>
    </subcellularLocation>
</comment>
<dbReference type="InterPro" id="IPR003825">
    <property type="entry name" value="Colicin-V_CvpA"/>
</dbReference>
<dbReference type="PANTHER" id="PTHR43019:SF23">
    <property type="entry name" value="PROTEASE DO-LIKE 5, CHLOROPLASTIC"/>
    <property type="match status" value="1"/>
</dbReference>
<evidence type="ECO:0000256" key="1">
    <source>
        <dbReference type="ARBA" id="ARBA00004141"/>
    </source>
</evidence>
<keyword evidence="6" id="KW-0378">Hydrolase</keyword>